<accession>A0ABP8CZR2</accession>
<dbReference type="EMBL" id="BAABAT010000002">
    <property type="protein sequence ID" value="GAA4245404.1"/>
    <property type="molecule type" value="Genomic_DNA"/>
</dbReference>
<feature type="domain" description="VWFA" evidence="6">
    <location>
        <begin position="84"/>
        <end position="284"/>
    </location>
</feature>
<sequence>MRFQYPLVVAVAVLAAAGLILLYVMSARRRARALAGTGLRTARPRRDALRRHLPQVMFLTAAGLLLLAVARPEATLPVARSAGTVILAFDVSNSMKATDVAPSRLAAAKTAATEFVQAQPDSVSFGIVAFDQGALTTQNPTDDHEATTAAIKRLQVNGGTSLGQAILASLTVIVGHPVSLPAQDSPQPAPELGYFGNATIVLLSDGEDTGGPDAVAAAGLAAKAGVRIQTVGVGTVDGATVEVDGYQVATSLDEDMLTQIAQTTAGSYHRAENAQALHDVYQNLDLRLTTERKPVELTGAAAAIAVLLLTIGGILMTTWFGRIL</sequence>
<name>A0ABP8CZR2_9ACTN</name>
<dbReference type="RefSeq" id="WP_345122198.1">
    <property type="nucleotide sequence ID" value="NZ_BAABAT010000002.1"/>
</dbReference>
<keyword evidence="1" id="KW-1003">Cell membrane</keyword>
<evidence type="ECO:0000256" key="2">
    <source>
        <dbReference type="ARBA" id="ARBA00022692"/>
    </source>
</evidence>
<proteinExistence type="predicted"/>
<keyword evidence="8" id="KW-1185">Reference proteome</keyword>
<evidence type="ECO:0000313" key="7">
    <source>
        <dbReference type="EMBL" id="GAA4245404.1"/>
    </source>
</evidence>
<dbReference type="Proteomes" id="UP001500620">
    <property type="component" value="Unassembled WGS sequence"/>
</dbReference>
<dbReference type="SUPFAM" id="SSF53300">
    <property type="entry name" value="vWA-like"/>
    <property type="match status" value="1"/>
</dbReference>
<gene>
    <name evidence="7" type="ORF">GCM10022255_012630</name>
</gene>
<dbReference type="Gene3D" id="3.40.50.410">
    <property type="entry name" value="von Willebrand factor, type A domain"/>
    <property type="match status" value="1"/>
</dbReference>
<feature type="transmembrane region" description="Helical" evidence="5">
    <location>
        <begin position="53"/>
        <end position="70"/>
    </location>
</feature>
<dbReference type="PROSITE" id="PS50234">
    <property type="entry name" value="VWFA"/>
    <property type="match status" value="1"/>
</dbReference>
<dbReference type="PANTHER" id="PTHR22550:SF5">
    <property type="entry name" value="LEUCINE ZIPPER PROTEIN 4"/>
    <property type="match status" value="1"/>
</dbReference>
<dbReference type="InterPro" id="IPR050768">
    <property type="entry name" value="UPF0353/GerABKA_families"/>
</dbReference>
<feature type="transmembrane region" description="Helical" evidence="5">
    <location>
        <begin position="6"/>
        <end position="24"/>
    </location>
</feature>
<keyword evidence="2 5" id="KW-0812">Transmembrane</keyword>
<dbReference type="InterPro" id="IPR036465">
    <property type="entry name" value="vWFA_dom_sf"/>
</dbReference>
<dbReference type="InterPro" id="IPR002035">
    <property type="entry name" value="VWF_A"/>
</dbReference>
<dbReference type="PANTHER" id="PTHR22550">
    <property type="entry name" value="SPORE GERMINATION PROTEIN"/>
    <property type="match status" value="1"/>
</dbReference>
<keyword evidence="3 5" id="KW-1133">Transmembrane helix</keyword>
<evidence type="ECO:0000256" key="1">
    <source>
        <dbReference type="ARBA" id="ARBA00022475"/>
    </source>
</evidence>
<evidence type="ECO:0000256" key="4">
    <source>
        <dbReference type="ARBA" id="ARBA00023136"/>
    </source>
</evidence>
<keyword evidence="4 5" id="KW-0472">Membrane</keyword>
<comment type="caution">
    <text evidence="7">The sequence shown here is derived from an EMBL/GenBank/DDBJ whole genome shotgun (WGS) entry which is preliminary data.</text>
</comment>
<dbReference type="Pfam" id="PF13519">
    <property type="entry name" value="VWA_2"/>
    <property type="match status" value="1"/>
</dbReference>
<evidence type="ECO:0000259" key="6">
    <source>
        <dbReference type="PROSITE" id="PS50234"/>
    </source>
</evidence>
<evidence type="ECO:0000256" key="5">
    <source>
        <dbReference type="SAM" id="Phobius"/>
    </source>
</evidence>
<feature type="transmembrane region" description="Helical" evidence="5">
    <location>
        <begin position="297"/>
        <end position="320"/>
    </location>
</feature>
<reference evidence="8" key="1">
    <citation type="journal article" date="2019" name="Int. J. Syst. Evol. Microbiol.">
        <title>The Global Catalogue of Microorganisms (GCM) 10K type strain sequencing project: providing services to taxonomists for standard genome sequencing and annotation.</title>
        <authorList>
            <consortium name="The Broad Institute Genomics Platform"/>
            <consortium name="The Broad Institute Genome Sequencing Center for Infectious Disease"/>
            <person name="Wu L."/>
            <person name="Ma J."/>
        </authorList>
    </citation>
    <scope>NUCLEOTIDE SEQUENCE [LARGE SCALE GENOMIC DNA]</scope>
    <source>
        <strain evidence="8">JCM 17441</strain>
    </source>
</reference>
<evidence type="ECO:0000256" key="3">
    <source>
        <dbReference type="ARBA" id="ARBA00022989"/>
    </source>
</evidence>
<protein>
    <submittedName>
        <fullName evidence="7">VWA domain-containing protein</fullName>
    </submittedName>
</protein>
<organism evidence="7 8">
    <name type="scientific">Dactylosporangium darangshiense</name>
    <dbReference type="NCBI Taxonomy" id="579108"/>
    <lineage>
        <taxon>Bacteria</taxon>
        <taxon>Bacillati</taxon>
        <taxon>Actinomycetota</taxon>
        <taxon>Actinomycetes</taxon>
        <taxon>Micromonosporales</taxon>
        <taxon>Micromonosporaceae</taxon>
        <taxon>Dactylosporangium</taxon>
    </lineage>
</organism>
<dbReference type="SMART" id="SM00327">
    <property type="entry name" value="VWA"/>
    <property type="match status" value="1"/>
</dbReference>
<evidence type="ECO:0000313" key="8">
    <source>
        <dbReference type="Proteomes" id="UP001500620"/>
    </source>
</evidence>